<dbReference type="GO" id="GO:0005507">
    <property type="term" value="F:copper ion binding"/>
    <property type="evidence" value="ECO:0007669"/>
    <property type="project" value="TreeGrafter"/>
</dbReference>
<dbReference type="AlphaFoldDB" id="A0A2A9E3E1"/>
<dbReference type="RefSeq" id="WP_245862218.1">
    <property type="nucleotide sequence ID" value="NZ_PDJG01000001.1"/>
</dbReference>
<evidence type="ECO:0000256" key="8">
    <source>
        <dbReference type="ARBA" id="ARBA00023008"/>
    </source>
</evidence>
<dbReference type="Proteomes" id="UP000225548">
    <property type="component" value="Unassembled WGS sequence"/>
</dbReference>
<gene>
    <name evidence="12" type="ORF">ATL42_1335</name>
</gene>
<evidence type="ECO:0000256" key="2">
    <source>
        <dbReference type="ARBA" id="ARBA00003215"/>
    </source>
</evidence>
<evidence type="ECO:0000256" key="1">
    <source>
        <dbReference type="ARBA" id="ARBA00000553"/>
    </source>
</evidence>
<evidence type="ECO:0000256" key="3">
    <source>
        <dbReference type="ARBA" id="ARBA00007353"/>
    </source>
</evidence>
<dbReference type="GO" id="GO:0017061">
    <property type="term" value="F:S-methyl-5-thioadenosine phosphorylase activity"/>
    <property type="evidence" value="ECO:0007669"/>
    <property type="project" value="UniProtKB-EC"/>
</dbReference>
<evidence type="ECO:0000256" key="9">
    <source>
        <dbReference type="ARBA" id="ARBA00047989"/>
    </source>
</evidence>
<comment type="catalytic activity">
    <reaction evidence="1">
        <text>inosine + phosphate = alpha-D-ribose 1-phosphate + hypoxanthine</text>
        <dbReference type="Rhea" id="RHEA:27646"/>
        <dbReference type="ChEBI" id="CHEBI:17368"/>
        <dbReference type="ChEBI" id="CHEBI:17596"/>
        <dbReference type="ChEBI" id="CHEBI:43474"/>
        <dbReference type="ChEBI" id="CHEBI:57720"/>
        <dbReference type="EC" id="2.4.2.1"/>
    </reaction>
    <physiologicalReaction direction="left-to-right" evidence="1">
        <dbReference type="Rhea" id="RHEA:27647"/>
    </physiologicalReaction>
</comment>
<dbReference type="PANTHER" id="PTHR30616">
    <property type="entry name" value="UNCHARACTERIZED PROTEIN YFIH"/>
    <property type="match status" value="1"/>
</dbReference>
<comment type="catalytic activity">
    <reaction evidence="9">
        <text>adenosine + H2O + H(+) = inosine + NH4(+)</text>
        <dbReference type="Rhea" id="RHEA:24408"/>
        <dbReference type="ChEBI" id="CHEBI:15377"/>
        <dbReference type="ChEBI" id="CHEBI:15378"/>
        <dbReference type="ChEBI" id="CHEBI:16335"/>
        <dbReference type="ChEBI" id="CHEBI:17596"/>
        <dbReference type="ChEBI" id="CHEBI:28938"/>
        <dbReference type="EC" id="3.5.4.4"/>
    </reaction>
    <physiologicalReaction direction="left-to-right" evidence="9">
        <dbReference type="Rhea" id="RHEA:24409"/>
    </physiologicalReaction>
</comment>
<evidence type="ECO:0000256" key="10">
    <source>
        <dbReference type="ARBA" id="ARBA00048968"/>
    </source>
</evidence>
<keyword evidence="8" id="KW-0186">Copper</keyword>
<comment type="caution">
    <text evidence="12">The sequence shown here is derived from an EMBL/GenBank/DDBJ whole genome shotgun (WGS) entry which is preliminary data.</text>
</comment>
<evidence type="ECO:0000313" key="12">
    <source>
        <dbReference type="EMBL" id="PFG33458.1"/>
    </source>
</evidence>
<dbReference type="CDD" id="cd16833">
    <property type="entry name" value="YfiH"/>
    <property type="match status" value="1"/>
</dbReference>
<comment type="catalytic activity">
    <reaction evidence="10">
        <text>adenosine + phosphate = alpha-D-ribose 1-phosphate + adenine</text>
        <dbReference type="Rhea" id="RHEA:27642"/>
        <dbReference type="ChEBI" id="CHEBI:16335"/>
        <dbReference type="ChEBI" id="CHEBI:16708"/>
        <dbReference type="ChEBI" id="CHEBI:43474"/>
        <dbReference type="ChEBI" id="CHEBI:57720"/>
        <dbReference type="EC" id="2.4.2.1"/>
    </reaction>
    <physiologicalReaction direction="left-to-right" evidence="10">
        <dbReference type="Rhea" id="RHEA:27643"/>
    </physiologicalReaction>
</comment>
<evidence type="ECO:0000256" key="11">
    <source>
        <dbReference type="ARBA" id="ARBA00049893"/>
    </source>
</evidence>
<dbReference type="EMBL" id="PDJG01000001">
    <property type="protein sequence ID" value="PFG33458.1"/>
    <property type="molecule type" value="Genomic_DNA"/>
</dbReference>
<proteinExistence type="inferred from homology"/>
<dbReference type="Pfam" id="PF02578">
    <property type="entry name" value="Cu-oxidase_4"/>
    <property type="match status" value="1"/>
</dbReference>
<keyword evidence="6" id="KW-0378">Hydrolase</keyword>
<evidence type="ECO:0000256" key="4">
    <source>
        <dbReference type="ARBA" id="ARBA00022679"/>
    </source>
</evidence>
<organism evidence="12 13">
    <name type="scientific">Sanguibacter antarcticus</name>
    <dbReference type="NCBI Taxonomy" id="372484"/>
    <lineage>
        <taxon>Bacteria</taxon>
        <taxon>Bacillati</taxon>
        <taxon>Actinomycetota</taxon>
        <taxon>Actinomycetes</taxon>
        <taxon>Micrococcales</taxon>
        <taxon>Sanguibacteraceae</taxon>
        <taxon>Sanguibacter</taxon>
    </lineage>
</organism>
<dbReference type="InterPro" id="IPR011324">
    <property type="entry name" value="Cytotoxic_necrot_fac-like_cat"/>
</dbReference>
<dbReference type="Gene3D" id="3.60.140.10">
    <property type="entry name" value="CNF1/YfiH-like putative cysteine hydrolases"/>
    <property type="match status" value="1"/>
</dbReference>
<accession>A0A2A9E3E1</accession>
<keyword evidence="13" id="KW-1185">Reference proteome</keyword>
<evidence type="ECO:0000256" key="5">
    <source>
        <dbReference type="ARBA" id="ARBA00022723"/>
    </source>
</evidence>
<comment type="catalytic activity">
    <reaction evidence="11">
        <text>S-methyl-5'-thioadenosine + phosphate = 5-(methylsulfanyl)-alpha-D-ribose 1-phosphate + adenine</text>
        <dbReference type="Rhea" id="RHEA:11852"/>
        <dbReference type="ChEBI" id="CHEBI:16708"/>
        <dbReference type="ChEBI" id="CHEBI:17509"/>
        <dbReference type="ChEBI" id="CHEBI:43474"/>
        <dbReference type="ChEBI" id="CHEBI:58533"/>
        <dbReference type="EC" id="2.4.2.28"/>
    </reaction>
    <physiologicalReaction direction="left-to-right" evidence="11">
        <dbReference type="Rhea" id="RHEA:11853"/>
    </physiologicalReaction>
</comment>
<keyword evidence="4" id="KW-0808">Transferase</keyword>
<dbReference type="GO" id="GO:0016787">
    <property type="term" value="F:hydrolase activity"/>
    <property type="evidence" value="ECO:0007669"/>
    <property type="project" value="UniProtKB-KW"/>
</dbReference>
<keyword evidence="7" id="KW-0862">Zinc</keyword>
<keyword evidence="5" id="KW-0479">Metal-binding</keyword>
<protein>
    <recommendedName>
        <fullName evidence="14">Purine nucleoside phosphorylase</fullName>
    </recommendedName>
</protein>
<sequence>MVRTPVIPVIEVDLGPGIRAFFTTRDGGLSGPPRGTLNLGLNVQDDDEVVLANRDLVDVEVGAKVSYLTQVHGTVVQVVDRAAVGVERSRGTADASVTAVPLVPLGVLVADCVPVLLADPVHRVGAVVHAGRAGLAAGVVATTVGAMVDAGATVSTIRSAVGPAVCGECYEVPQALQDAVSDVVPGVRATTSWGTPSLDLPGAVARELRRLGVAEVVEVATCTRTDARFFSHREATANGEVTGRFAGVVVLS</sequence>
<dbReference type="InterPro" id="IPR003730">
    <property type="entry name" value="Cu_polyphenol_OxRdtase"/>
</dbReference>
<dbReference type="PANTHER" id="PTHR30616:SF2">
    <property type="entry name" value="PURINE NUCLEOSIDE PHOSPHORYLASE LACC1"/>
    <property type="match status" value="1"/>
</dbReference>
<reference evidence="12 13" key="1">
    <citation type="submission" date="2017-10" db="EMBL/GenBank/DDBJ databases">
        <title>Sequencing the genomes of 1000 actinobacteria strains.</title>
        <authorList>
            <person name="Klenk H.-P."/>
        </authorList>
    </citation>
    <scope>NUCLEOTIDE SEQUENCE [LARGE SCALE GENOMIC DNA]</scope>
    <source>
        <strain evidence="12 13">DSM 18966</strain>
    </source>
</reference>
<comment type="function">
    <text evidence="2">Purine nucleoside enzyme that catalyzes the phosphorolysis of adenosine and inosine nucleosides, yielding D-ribose 1-phosphate and the respective free bases, adenine and hypoxanthine. Also catalyzes the phosphorolysis of S-methyl-5'-thioadenosine into adenine and S-methyl-5-thio-alpha-D-ribose 1-phosphate. Also has adenosine deaminase activity.</text>
</comment>
<evidence type="ECO:0008006" key="14">
    <source>
        <dbReference type="Google" id="ProtNLM"/>
    </source>
</evidence>
<dbReference type="SUPFAM" id="SSF64438">
    <property type="entry name" value="CNF1/YfiH-like putative cysteine hydrolases"/>
    <property type="match status" value="1"/>
</dbReference>
<evidence type="ECO:0000256" key="7">
    <source>
        <dbReference type="ARBA" id="ARBA00022833"/>
    </source>
</evidence>
<evidence type="ECO:0000256" key="6">
    <source>
        <dbReference type="ARBA" id="ARBA00022801"/>
    </source>
</evidence>
<comment type="similarity">
    <text evidence="3">Belongs to the purine nucleoside phosphorylase YfiH/LACC1 family.</text>
</comment>
<name>A0A2A9E3E1_9MICO</name>
<dbReference type="InterPro" id="IPR038371">
    <property type="entry name" value="Cu_polyphenol_OxRdtase_sf"/>
</dbReference>
<evidence type="ECO:0000313" key="13">
    <source>
        <dbReference type="Proteomes" id="UP000225548"/>
    </source>
</evidence>